<dbReference type="EMBL" id="JBBPBM010002643">
    <property type="protein sequence ID" value="KAK8475865.1"/>
    <property type="molecule type" value="Genomic_DNA"/>
</dbReference>
<evidence type="ECO:0000313" key="2">
    <source>
        <dbReference type="Proteomes" id="UP001472677"/>
    </source>
</evidence>
<name>A0ABR1Z7P1_9ROSI</name>
<comment type="caution">
    <text evidence="1">The sequence shown here is derived from an EMBL/GenBank/DDBJ whole genome shotgun (WGS) entry which is preliminary data.</text>
</comment>
<accession>A0ABR1Z7P1</accession>
<dbReference type="Proteomes" id="UP001472677">
    <property type="component" value="Unassembled WGS sequence"/>
</dbReference>
<keyword evidence="2" id="KW-1185">Reference proteome</keyword>
<sequence length="75" mass="8438">MNKKPWRKTHVRANHKQRNKAISLNPSVLTSNNHLGRLCGLVVESKGQEDGTDRGKVPSDSSLFGLDFCILSRHR</sequence>
<evidence type="ECO:0000313" key="1">
    <source>
        <dbReference type="EMBL" id="KAK8475865.1"/>
    </source>
</evidence>
<reference evidence="1 2" key="1">
    <citation type="journal article" date="2024" name="G3 (Bethesda)">
        <title>Genome assembly of Hibiscus sabdariffa L. provides insights into metabolisms of medicinal natural products.</title>
        <authorList>
            <person name="Kim T."/>
        </authorList>
    </citation>
    <scope>NUCLEOTIDE SEQUENCE [LARGE SCALE GENOMIC DNA]</scope>
    <source>
        <strain evidence="1">TK-2024</strain>
        <tissue evidence="1">Old leaves</tissue>
    </source>
</reference>
<organism evidence="1 2">
    <name type="scientific">Hibiscus sabdariffa</name>
    <name type="common">roselle</name>
    <dbReference type="NCBI Taxonomy" id="183260"/>
    <lineage>
        <taxon>Eukaryota</taxon>
        <taxon>Viridiplantae</taxon>
        <taxon>Streptophyta</taxon>
        <taxon>Embryophyta</taxon>
        <taxon>Tracheophyta</taxon>
        <taxon>Spermatophyta</taxon>
        <taxon>Magnoliopsida</taxon>
        <taxon>eudicotyledons</taxon>
        <taxon>Gunneridae</taxon>
        <taxon>Pentapetalae</taxon>
        <taxon>rosids</taxon>
        <taxon>malvids</taxon>
        <taxon>Malvales</taxon>
        <taxon>Malvaceae</taxon>
        <taxon>Malvoideae</taxon>
        <taxon>Hibiscus</taxon>
    </lineage>
</organism>
<gene>
    <name evidence="1" type="ORF">V6N12_000041</name>
</gene>
<protein>
    <submittedName>
        <fullName evidence="1">Uncharacterized protein</fullName>
    </submittedName>
</protein>
<proteinExistence type="predicted"/>